<protein>
    <submittedName>
        <fullName evidence="4">PEP-CTERM sorting domain-containing protein</fullName>
    </submittedName>
</protein>
<organism evidence="4 5">
    <name type="scientific">Aquariibacter albus</name>
    <dbReference type="NCBI Taxonomy" id="2759899"/>
    <lineage>
        <taxon>Bacteria</taxon>
        <taxon>Pseudomonadati</taxon>
        <taxon>Pseudomonadota</taxon>
        <taxon>Betaproteobacteria</taxon>
        <taxon>Burkholderiales</taxon>
        <taxon>Sphaerotilaceae</taxon>
        <taxon>Aquariibacter</taxon>
    </lineage>
</organism>
<accession>A0A839HQJ3</accession>
<dbReference type="Proteomes" id="UP000586093">
    <property type="component" value="Unassembled WGS sequence"/>
</dbReference>
<dbReference type="AlphaFoldDB" id="A0A839HQJ3"/>
<keyword evidence="1" id="KW-0472">Membrane</keyword>
<gene>
    <name evidence="4" type="ORF">H4F90_04865</name>
</gene>
<name>A0A839HQJ3_9BURK</name>
<keyword evidence="5" id="KW-1185">Reference proteome</keyword>
<feature type="chain" id="PRO_5032923637" evidence="2">
    <location>
        <begin position="24"/>
        <end position="182"/>
    </location>
</feature>
<proteinExistence type="predicted"/>
<evidence type="ECO:0000256" key="2">
    <source>
        <dbReference type="SAM" id="SignalP"/>
    </source>
</evidence>
<keyword evidence="2" id="KW-0732">Signal</keyword>
<feature type="signal peptide" evidence="2">
    <location>
        <begin position="1"/>
        <end position="23"/>
    </location>
</feature>
<comment type="caution">
    <text evidence="4">The sequence shown here is derived from an EMBL/GenBank/DDBJ whole genome shotgun (WGS) entry which is preliminary data.</text>
</comment>
<feature type="domain" description="Ice-binding protein C-terminal" evidence="3">
    <location>
        <begin position="156"/>
        <end position="182"/>
    </location>
</feature>
<feature type="transmembrane region" description="Helical" evidence="1">
    <location>
        <begin position="160"/>
        <end position="177"/>
    </location>
</feature>
<keyword evidence="1" id="KW-1133">Transmembrane helix</keyword>
<dbReference type="Pfam" id="PF07589">
    <property type="entry name" value="PEP-CTERM"/>
    <property type="match status" value="1"/>
</dbReference>
<dbReference type="EMBL" id="JACIVI010000001">
    <property type="protein sequence ID" value="MBB1161311.1"/>
    <property type="molecule type" value="Genomic_DNA"/>
</dbReference>
<evidence type="ECO:0000313" key="4">
    <source>
        <dbReference type="EMBL" id="MBB1161311.1"/>
    </source>
</evidence>
<sequence>MLKVKPLILGTSLFAMALGVATAAPVTYLYTGNLFDTFVGPASNGPETRIAAKVTFDQAYVNAAVNKNSILDFEMSTDGLNFSPASNYFLVTGDFTFSAGNITEWDLFTLAANPRLHTTHLQDLSYYQVGPHIVSQNSVSNQPGQWVLQTASVPAPVPEPGTYALMLLGLGCVAAAVRRGRR</sequence>
<reference evidence="4 5" key="1">
    <citation type="submission" date="2020-08" db="EMBL/GenBank/DDBJ databases">
        <title>Aquariorum lacteus gen. nov., sp. nov., a new member of the family Comamonadaceae, isolated from freshwater aquarium.</title>
        <authorList>
            <person name="Chun S.-J."/>
        </authorList>
    </citation>
    <scope>NUCLEOTIDE SEQUENCE [LARGE SCALE GENOMIC DNA]</scope>
    <source>
        <strain evidence="4 5">SJAQ100</strain>
    </source>
</reference>
<keyword evidence="1" id="KW-0812">Transmembrane</keyword>
<evidence type="ECO:0000256" key="1">
    <source>
        <dbReference type="SAM" id="Phobius"/>
    </source>
</evidence>
<dbReference type="RefSeq" id="WP_182661991.1">
    <property type="nucleotide sequence ID" value="NZ_JACIVI010000001.1"/>
</dbReference>
<dbReference type="NCBIfam" id="TIGR02595">
    <property type="entry name" value="PEP_CTERM"/>
    <property type="match status" value="1"/>
</dbReference>
<evidence type="ECO:0000313" key="5">
    <source>
        <dbReference type="Proteomes" id="UP000586093"/>
    </source>
</evidence>
<evidence type="ECO:0000259" key="3">
    <source>
        <dbReference type="Pfam" id="PF07589"/>
    </source>
</evidence>
<dbReference type="InterPro" id="IPR013424">
    <property type="entry name" value="Ice-binding_C"/>
</dbReference>